<keyword evidence="3" id="KW-0808">Transferase</keyword>
<protein>
    <submittedName>
        <fullName evidence="6">Modification methylase HemK</fullName>
    </submittedName>
</protein>
<dbReference type="Gene3D" id="3.40.50.150">
    <property type="entry name" value="Vaccinia Virus protein VP39"/>
    <property type="match status" value="1"/>
</dbReference>
<feature type="domain" description="Methyltransferase small" evidence="5">
    <location>
        <begin position="37"/>
        <end position="108"/>
    </location>
</feature>
<name>A0A4E0Q8R9_9EURY</name>
<dbReference type="InterPro" id="IPR004557">
    <property type="entry name" value="PrmC-related"/>
</dbReference>
<dbReference type="SUPFAM" id="SSF53335">
    <property type="entry name" value="S-adenosyl-L-methionine-dependent methyltransferases"/>
    <property type="match status" value="1"/>
</dbReference>
<evidence type="ECO:0000256" key="2">
    <source>
        <dbReference type="ARBA" id="ARBA00022603"/>
    </source>
</evidence>
<dbReference type="InterPro" id="IPR029063">
    <property type="entry name" value="SAM-dependent_MTases_sf"/>
</dbReference>
<reference evidence="6 7" key="1">
    <citation type="submission" date="2017-11" db="EMBL/GenBank/DDBJ databases">
        <title>Isolation and Characterization of Methanogenic Archaea from Saline Meromictic Lake at Siberia.</title>
        <authorList>
            <person name="Shen Y."/>
            <person name="Huang H.-H."/>
            <person name="Lai M.-C."/>
            <person name="Chen S.-C."/>
        </authorList>
    </citation>
    <scope>NUCLEOTIDE SEQUENCE [LARGE SCALE GENOMIC DNA]</scope>
    <source>
        <strain evidence="6 7">SY-01</strain>
    </source>
</reference>
<dbReference type="NCBIfam" id="NF011530">
    <property type="entry name" value="PRK14968.1-4"/>
    <property type="match status" value="1"/>
</dbReference>
<dbReference type="GO" id="GO:0032259">
    <property type="term" value="P:methylation"/>
    <property type="evidence" value="ECO:0007669"/>
    <property type="project" value="UniProtKB-KW"/>
</dbReference>
<dbReference type="GO" id="GO:0003676">
    <property type="term" value="F:nucleic acid binding"/>
    <property type="evidence" value="ECO:0007669"/>
    <property type="project" value="InterPro"/>
</dbReference>
<dbReference type="PANTHER" id="PTHR45875">
    <property type="entry name" value="METHYLTRANSFERASE N6AMT1"/>
    <property type="match status" value="1"/>
</dbReference>
<gene>
    <name evidence="6" type="ORF">CUN85_09740</name>
</gene>
<keyword evidence="7" id="KW-1185">Reference proteome</keyword>
<dbReference type="AlphaFoldDB" id="A0A4E0Q8R9"/>
<comment type="similarity">
    <text evidence="1">Belongs to the eukaryotic/archaeal PrmC-related family.</text>
</comment>
<comment type="caution">
    <text evidence="6">The sequence shown here is derived from an EMBL/GenBank/DDBJ whole genome shotgun (WGS) entry which is preliminary data.</text>
</comment>
<dbReference type="OrthoDB" id="27149at2157"/>
<evidence type="ECO:0000256" key="1">
    <source>
        <dbReference type="ARBA" id="ARBA00006149"/>
    </source>
</evidence>
<proteinExistence type="inferred from homology"/>
<evidence type="ECO:0000256" key="3">
    <source>
        <dbReference type="ARBA" id="ARBA00022679"/>
    </source>
</evidence>
<keyword evidence="4" id="KW-0949">S-adenosyl-L-methionine</keyword>
<accession>A0A4E0Q8R9</accession>
<dbReference type="GO" id="GO:0008757">
    <property type="term" value="F:S-adenosylmethionine-dependent methyltransferase activity"/>
    <property type="evidence" value="ECO:0007669"/>
    <property type="project" value="TreeGrafter"/>
</dbReference>
<dbReference type="PROSITE" id="PS00092">
    <property type="entry name" value="N6_MTASE"/>
    <property type="match status" value="1"/>
</dbReference>
<evidence type="ECO:0000313" key="7">
    <source>
        <dbReference type="Proteomes" id="UP000297295"/>
    </source>
</evidence>
<evidence type="ECO:0000259" key="5">
    <source>
        <dbReference type="Pfam" id="PF05175"/>
    </source>
</evidence>
<dbReference type="GO" id="GO:0008276">
    <property type="term" value="F:protein methyltransferase activity"/>
    <property type="evidence" value="ECO:0007669"/>
    <property type="project" value="TreeGrafter"/>
</dbReference>
<dbReference type="NCBIfam" id="NF011529">
    <property type="entry name" value="PRK14968.1-3"/>
    <property type="match status" value="1"/>
</dbReference>
<sequence length="196" mass="21686">MVTINYRNAAVKIAESVYEPAEDSFLLADAALEVCIDGMKVLEIGTGTGFVASVVQANRNIELTATEINPHAALCAKSNGVAVIRTDMFAGIIKERHFDIIIFNPPYLPTSDEEKVPGWLNYAFDGGKDGRKVIIRFIEEVSSHLKEEGTIVIMISSLTDIEEVKALMYRHGFKTRIIARTKCSFEELVVIEGKFS</sequence>
<organism evidence="6 7">
    <name type="scientific">Methanolobus halotolerans</name>
    <dbReference type="NCBI Taxonomy" id="2052935"/>
    <lineage>
        <taxon>Archaea</taxon>
        <taxon>Methanobacteriati</taxon>
        <taxon>Methanobacteriota</taxon>
        <taxon>Stenosarchaea group</taxon>
        <taxon>Methanomicrobia</taxon>
        <taxon>Methanosarcinales</taxon>
        <taxon>Methanosarcinaceae</taxon>
        <taxon>Methanolobus</taxon>
    </lineage>
</organism>
<dbReference type="NCBIfam" id="TIGR00537">
    <property type="entry name" value="hemK_rel_arch"/>
    <property type="match status" value="1"/>
</dbReference>
<dbReference type="EMBL" id="PGGK01000010">
    <property type="protein sequence ID" value="TGC08346.1"/>
    <property type="molecule type" value="Genomic_DNA"/>
</dbReference>
<dbReference type="RefSeq" id="WP_135390124.1">
    <property type="nucleotide sequence ID" value="NZ_PGGK01000010.1"/>
</dbReference>
<evidence type="ECO:0000256" key="4">
    <source>
        <dbReference type="ARBA" id="ARBA00022691"/>
    </source>
</evidence>
<dbReference type="InterPro" id="IPR052190">
    <property type="entry name" value="Euk-Arch_PrmC-MTase"/>
</dbReference>
<evidence type="ECO:0000313" key="6">
    <source>
        <dbReference type="EMBL" id="TGC08346.1"/>
    </source>
</evidence>
<dbReference type="GO" id="GO:0035657">
    <property type="term" value="C:eRF1 methyltransferase complex"/>
    <property type="evidence" value="ECO:0007669"/>
    <property type="project" value="TreeGrafter"/>
</dbReference>
<keyword evidence="2 6" id="KW-0489">Methyltransferase</keyword>
<dbReference type="PANTHER" id="PTHR45875:SF1">
    <property type="entry name" value="METHYLTRANSFERASE N6AMT1"/>
    <property type="match status" value="1"/>
</dbReference>
<dbReference type="Pfam" id="PF05175">
    <property type="entry name" value="MTS"/>
    <property type="match status" value="1"/>
</dbReference>
<dbReference type="InterPro" id="IPR007848">
    <property type="entry name" value="Small_mtfrase_dom"/>
</dbReference>
<dbReference type="Proteomes" id="UP000297295">
    <property type="component" value="Unassembled WGS sequence"/>
</dbReference>
<dbReference type="InterPro" id="IPR002052">
    <property type="entry name" value="DNA_methylase_N6_adenine_CS"/>
</dbReference>
<dbReference type="CDD" id="cd02440">
    <property type="entry name" value="AdoMet_MTases"/>
    <property type="match status" value="1"/>
</dbReference>
<dbReference type="PRINTS" id="PR00507">
    <property type="entry name" value="N12N6MTFRASE"/>
</dbReference>